<proteinExistence type="predicted"/>
<feature type="region of interest" description="Disordered" evidence="1">
    <location>
        <begin position="199"/>
        <end position="223"/>
    </location>
</feature>
<gene>
    <name evidence="2" type="ORF">C6P46_004200</name>
</gene>
<sequence length="243" mass="27223">MFSWAIPRGFDPPYDGTRLGIETFPHGKSYALYEGLATHGSSHAGIWDVGEYEIDSYERLGDLDNEETVSTHGDETAQAHDAEQEAKLREDDNQPTRGNPSRSFKILLKGTRFQNLRLEFSRRITDVKHVRPKDTRLPTTNRQWTIVVLGPQKRIAAAAATATTSILTGRTMDEINKQSRAVLLTSPNMVEENERMWSAETGESLSYPQAEDSKAKKEEEALECEEASMMLQADEQDIASACT</sequence>
<feature type="region of interest" description="Disordered" evidence="1">
    <location>
        <begin position="68"/>
        <end position="102"/>
    </location>
</feature>
<dbReference type="PANTHER" id="PTHR39465:SF1">
    <property type="entry name" value="DNA LIGASE D 3'-PHOSPHOESTERASE DOMAIN-CONTAINING PROTEIN"/>
    <property type="match status" value="1"/>
</dbReference>
<evidence type="ECO:0000313" key="3">
    <source>
        <dbReference type="Proteomes" id="UP000777482"/>
    </source>
</evidence>
<evidence type="ECO:0000256" key="1">
    <source>
        <dbReference type="SAM" id="MobiDB-lite"/>
    </source>
</evidence>
<evidence type="ECO:0000313" key="2">
    <source>
        <dbReference type="EMBL" id="KAG0660927.1"/>
    </source>
</evidence>
<dbReference type="OrthoDB" id="2588098at2759"/>
<dbReference type="Proteomes" id="UP000777482">
    <property type="component" value="Unassembled WGS sequence"/>
</dbReference>
<protein>
    <submittedName>
        <fullName evidence="2">Uncharacterized protein</fullName>
    </submittedName>
</protein>
<accession>A0A9P6W1A3</accession>
<dbReference type="AlphaFoldDB" id="A0A9P6W1A3"/>
<comment type="caution">
    <text evidence="2">The sequence shown here is derived from an EMBL/GenBank/DDBJ whole genome shotgun (WGS) entry which is preliminary data.</text>
</comment>
<feature type="compositionally biased region" description="Basic and acidic residues" evidence="1">
    <location>
        <begin position="72"/>
        <end position="94"/>
    </location>
</feature>
<reference evidence="2 3" key="1">
    <citation type="submission" date="2020-11" db="EMBL/GenBank/DDBJ databases">
        <title>Kefir isolates.</title>
        <authorList>
            <person name="Marcisauskas S."/>
            <person name="Kim Y."/>
            <person name="Blasche S."/>
        </authorList>
    </citation>
    <scope>NUCLEOTIDE SEQUENCE [LARGE SCALE GENOMIC DNA]</scope>
    <source>
        <strain evidence="2 3">KR</strain>
    </source>
</reference>
<organism evidence="2 3">
    <name type="scientific">Rhodotorula mucilaginosa</name>
    <name type="common">Yeast</name>
    <name type="synonym">Rhodotorula rubra</name>
    <dbReference type="NCBI Taxonomy" id="5537"/>
    <lineage>
        <taxon>Eukaryota</taxon>
        <taxon>Fungi</taxon>
        <taxon>Dikarya</taxon>
        <taxon>Basidiomycota</taxon>
        <taxon>Pucciniomycotina</taxon>
        <taxon>Microbotryomycetes</taxon>
        <taxon>Sporidiobolales</taxon>
        <taxon>Sporidiobolaceae</taxon>
        <taxon>Rhodotorula</taxon>
    </lineage>
</organism>
<dbReference type="PANTHER" id="PTHR39465">
    <property type="entry name" value="DNA LIGASE D, 3'-PHOSPHOESTERASE DOMAIN"/>
    <property type="match status" value="1"/>
</dbReference>
<name>A0A9P6W1A3_RHOMI</name>
<keyword evidence="3" id="KW-1185">Reference proteome</keyword>
<dbReference type="EMBL" id="PUHQ01000039">
    <property type="protein sequence ID" value="KAG0660927.1"/>
    <property type="molecule type" value="Genomic_DNA"/>
</dbReference>